<gene>
    <name evidence="2" type="ORF">GF1_03180</name>
</gene>
<accession>A0A915U4M4</accession>
<proteinExistence type="predicted"/>
<sequence length="470" mass="52764">MRTAVFIPSSNMPRPPVDIPVADIDSLSSVDDEKVAFFLIDCSDPHAAYRQLCRIRRMVDPALYLRPVLFLPGPESVPKNILQSADGAIQAMGHSLHEQLESWTARLEGINKKIHQYTGQPNQNDTNIAFKILRFIASRNLTAEPIPSVQALSGYIFPALQPLFPKPDNGIFETLEYLETQRLLSGTFTGSAYSCTHCGCAFLNFFETCPDCGSSDLVTDELIHHFKCAYVGGLSEYRQGNELICPKCDKTLNHIGVDYDKTSIVYHCNQCGNVFQEAGVMTSCYNCHRETEPENQVQRSIKSYTITAIGENAASYGMDSLFQNILESKVHALAFSAFKEFFRIEQARIQRYGVTVSSLAALRLGGIEELYTRLGKRTREIFDEISEAFKANLRSSDLFTMRNETLFLIILTETTPEDGERALKRIKERIGSLLKTNLDITFDADFAIWQITPDLDPDSCLEKVLSHYAA</sequence>
<keyword evidence="3" id="KW-1185">Reference proteome</keyword>
<evidence type="ECO:0000313" key="3">
    <source>
        <dbReference type="Proteomes" id="UP001063350"/>
    </source>
</evidence>
<protein>
    <recommendedName>
        <fullName evidence="1">C2H2-type domain-containing protein</fullName>
    </recommendedName>
</protein>
<evidence type="ECO:0000313" key="2">
    <source>
        <dbReference type="EMBL" id="BCO07942.1"/>
    </source>
</evidence>
<name>A0A915U4M4_9BACT</name>
<dbReference type="AlphaFoldDB" id="A0A915U4M4"/>
<dbReference type="InterPro" id="IPR013087">
    <property type="entry name" value="Znf_C2H2_type"/>
</dbReference>
<feature type="domain" description="C2H2-type" evidence="1">
    <location>
        <begin position="266"/>
        <end position="293"/>
    </location>
</feature>
<dbReference type="EMBL" id="AP024233">
    <property type="protein sequence ID" value="BCO07942.1"/>
    <property type="molecule type" value="Genomic_DNA"/>
</dbReference>
<dbReference type="InterPro" id="IPR040572">
    <property type="entry name" value="TackOD1"/>
</dbReference>
<organism evidence="2 3">
    <name type="scientific">Desulfolithobacter dissulfuricans</name>
    <dbReference type="NCBI Taxonomy" id="2795293"/>
    <lineage>
        <taxon>Bacteria</taxon>
        <taxon>Pseudomonadati</taxon>
        <taxon>Thermodesulfobacteriota</taxon>
        <taxon>Desulfobulbia</taxon>
        <taxon>Desulfobulbales</taxon>
        <taxon>Desulfobulbaceae</taxon>
        <taxon>Desulfolithobacter</taxon>
    </lineage>
</organism>
<dbReference type="KEGG" id="ddu:GF1_03180"/>
<dbReference type="Pfam" id="PF18551">
    <property type="entry name" value="TackOD1"/>
    <property type="match status" value="1"/>
</dbReference>
<dbReference type="PROSITE" id="PS50157">
    <property type="entry name" value="ZINC_FINGER_C2H2_2"/>
    <property type="match status" value="1"/>
</dbReference>
<reference evidence="2" key="1">
    <citation type="submission" date="2020-12" db="EMBL/GenBank/DDBJ databases">
        <title>Desulfobium dissulfuricans gen. nov., sp. nov., a novel mesophilic, sulfate-reducing bacterium isolated from a deep-sea hydrothermal vent.</title>
        <authorList>
            <person name="Hashimoto Y."/>
            <person name="Tame A."/>
            <person name="Sawayama S."/>
            <person name="Miyazaki J."/>
            <person name="Takai K."/>
            <person name="Nakagawa S."/>
        </authorList>
    </citation>
    <scope>NUCLEOTIDE SEQUENCE</scope>
    <source>
        <strain evidence="2">GF1</strain>
    </source>
</reference>
<evidence type="ECO:0000259" key="1">
    <source>
        <dbReference type="PROSITE" id="PS50157"/>
    </source>
</evidence>
<dbReference type="Proteomes" id="UP001063350">
    <property type="component" value="Chromosome"/>
</dbReference>